<comment type="caution">
    <text evidence="7">The sequence shown here is derived from an EMBL/GenBank/DDBJ whole genome shotgun (WGS) entry which is preliminary data.</text>
</comment>
<gene>
    <name evidence="7" type="ORF">QR680_004801</name>
</gene>
<dbReference type="InterPro" id="IPR029045">
    <property type="entry name" value="ClpP/crotonase-like_dom_sf"/>
</dbReference>
<dbReference type="GO" id="GO:0005739">
    <property type="term" value="C:mitochondrion"/>
    <property type="evidence" value="ECO:0007669"/>
    <property type="project" value="TreeGrafter"/>
</dbReference>
<protein>
    <recommendedName>
        <fullName evidence="9">Enoyl-CoA hydratase</fullName>
    </recommendedName>
</protein>
<reference evidence="7" key="1">
    <citation type="submission" date="2023-06" db="EMBL/GenBank/DDBJ databases">
        <title>Genomic analysis of the entomopathogenic nematode Steinernema hermaphroditum.</title>
        <authorList>
            <person name="Schwarz E.M."/>
            <person name="Heppert J.K."/>
            <person name="Baniya A."/>
            <person name="Schwartz H.T."/>
            <person name="Tan C.-H."/>
            <person name="Antoshechkin I."/>
            <person name="Sternberg P.W."/>
            <person name="Goodrich-Blair H."/>
            <person name="Dillman A.R."/>
        </authorList>
    </citation>
    <scope>NUCLEOTIDE SEQUENCE</scope>
    <source>
        <strain evidence="7">PS9179</strain>
        <tissue evidence="7">Whole animal</tissue>
    </source>
</reference>
<keyword evidence="4" id="KW-0443">Lipid metabolism</keyword>
<dbReference type="GO" id="GO:0006631">
    <property type="term" value="P:fatty acid metabolic process"/>
    <property type="evidence" value="ECO:0007669"/>
    <property type="project" value="UniProtKB-KW"/>
</dbReference>
<dbReference type="Pfam" id="PF00378">
    <property type="entry name" value="ECH_1"/>
    <property type="match status" value="1"/>
</dbReference>
<dbReference type="SUPFAM" id="SSF52096">
    <property type="entry name" value="ClpP/crotonase"/>
    <property type="match status" value="1"/>
</dbReference>
<evidence type="ECO:0000256" key="2">
    <source>
        <dbReference type="ARBA" id="ARBA00005254"/>
    </source>
</evidence>
<organism evidence="7 8">
    <name type="scientific">Steinernema hermaphroditum</name>
    <dbReference type="NCBI Taxonomy" id="289476"/>
    <lineage>
        <taxon>Eukaryota</taxon>
        <taxon>Metazoa</taxon>
        <taxon>Ecdysozoa</taxon>
        <taxon>Nematoda</taxon>
        <taxon>Chromadorea</taxon>
        <taxon>Rhabditida</taxon>
        <taxon>Tylenchina</taxon>
        <taxon>Panagrolaimomorpha</taxon>
        <taxon>Strongyloidoidea</taxon>
        <taxon>Steinernematidae</taxon>
        <taxon>Steinernema</taxon>
    </lineage>
</organism>
<dbReference type="AlphaFoldDB" id="A0AA39HQY8"/>
<evidence type="ECO:0000256" key="5">
    <source>
        <dbReference type="ARBA" id="ARBA00023235"/>
    </source>
</evidence>
<sequence>MEDFEYIVVRTDEFVSVVRLRFRERGNSINLKMWSEIYEAFKFLSTDPKTRVVVLSGDGEHFCSGIDMNEYREIITDLEKKKDDIARQSLTLRQRIECCQKTLSAIEKCPKPVIAAIHGQCIGGGFGLATACDIRLSTHNAMFALKEVDIAVIADYGPLSRFPKICKHSSWLRDIAFTGRKFDAAEALKHCFVSTIYDSQKDLVTAALKMADVIADKSPVAMQASKMILNFARDRKRKDAEKFGNAIRMLSVQSEDVKESLKEMEDSDEKLEFDEY</sequence>
<dbReference type="Gene3D" id="3.90.226.10">
    <property type="entry name" value="2-enoyl-CoA Hydratase, Chain A, domain 1"/>
    <property type="match status" value="1"/>
</dbReference>
<dbReference type="PANTHER" id="PTHR43149">
    <property type="entry name" value="ENOYL-COA HYDRATASE"/>
    <property type="match status" value="1"/>
</dbReference>
<dbReference type="EMBL" id="JAUCMV010000003">
    <property type="protein sequence ID" value="KAK0409860.1"/>
    <property type="molecule type" value="Genomic_DNA"/>
</dbReference>
<comment type="pathway">
    <text evidence="1">Lipid metabolism; fatty acid beta-oxidation.</text>
</comment>
<keyword evidence="8" id="KW-1185">Reference proteome</keyword>
<dbReference type="Gene3D" id="1.10.12.10">
    <property type="entry name" value="Lyase 2-enoyl-coa Hydratase, Chain A, domain 2"/>
    <property type="match status" value="1"/>
</dbReference>
<evidence type="ECO:0000256" key="6">
    <source>
        <dbReference type="RuleBase" id="RU003707"/>
    </source>
</evidence>
<dbReference type="InterPro" id="IPR014748">
    <property type="entry name" value="Enoyl-CoA_hydra_C"/>
</dbReference>
<dbReference type="InterPro" id="IPR018376">
    <property type="entry name" value="Enoyl-CoA_hyd/isom_CS"/>
</dbReference>
<dbReference type="InterPro" id="IPR045002">
    <property type="entry name" value="Ech1-like"/>
</dbReference>
<dbReference type="PROSITE" id="PS00166">
    <property type="entry name" value="ENOYL_COA_HYDRATASE"/>
    <property type="match status" value="1"/>
</dbReference>
<keyword evidence="3" id="KW-0276">Fatty acid metabolism</keyword>
<evidence type="ECO:0000313" key="8">
    <source>
        <dbReference type="Proteomes" id="UP001175271"/>
    </source>
</evidence>
<dbReference type="PANTHER" id="PTHR43149:SF1">
    <property type="entry name" value="DELTA(3,5)-DELTA(2,4)-DIENOYL-COA ISOMERASE, MITOCHONDRIAL"/>
    <property type="match status" value="1"/>
</dbReference>
<dbReference type="GO" id="GO:0051750">
    <property type="term" value="F:delta(3,5)-delta(2,4)-dienoyl-CoA isomerase activity"/>
    <property type="evidence" value="ECO:0007669"/>
    <property type="project" value="TreeGrafter"/>
</dbReference>
<evidence type="ECO:0000256" key="3">
    <source>
        <dbReference type="ARBA" id="ARBA00022832"/>
    </source>
</evidence>
<evidence type="ECO:0000256" key="1">
    <source>
        <dbReference type="ARBA" id="ARBA00005005"/>
    </source>
</evidence>
<comment type="similarity">
    <text evidence="2 6">Belongs to the enoyl-CoA hydratase/isomerase family.</text>
</comment>
<evidence type="ECO:0000313" key="7">
    <source>
        <dbReference type="EMBL" id="KAK0409860.1"/>
    </source>
</evidence>
<dbReference type="InterPro" id="IPR001753">
    <property type="entry name" value="Enoyl-CoA_hydra/iso"/>
</dbReference>
<name>A0AA39HQY8_9BILA</name>
<keyword evidence="5" id="KW-0413">Isomerase</keyword>
<evidence type="ECO:0000256" key="4">
    <source>
        <dbReference type="ARBA" id="ARBA00023098"/>
    </source>
</evidence>
<dbReference type="CDD" id="cd06558">
    <property type="entry name" value="crotonase-like"/>
    <property type="match status" value="1"/>
</dbReference>
<accession>A0AA39HQY8</accession>
<proteinExistence type="inferred from homology"/>
<evidence type="ECO:0008006" key="9">
    <source>
        <dbReference type="Google" id="ProtNLM"/>
    </source>
</evidence>
<dbReference type="Proteomes" id="UP001175271">
    <property type="component" value="Unassembled WGS sequence"/>
</dbReference>